<dbReference type="InterPro" id="IPR030616">
    <property type="entry name" value="Aur-like"/>
</dbReference>
<dbReference type="InterPro" id="IPR011009">
    <property type="entry name" value="Kinase-like_dom_sf"/>
</dbReference>
<feature type="cross-link" description="Glycyl lysine isopeptide (Lys-Gly) (interchain with G-Cter in SUMO2)" evidence="11">
    <location>
        <position position="542"/>
    </location>
</feature>
<evidence type="ECO:0000256" key="12">
    <source>
        <dbReference type="PROSITE-ProRule" id="PRU00091"/>
    </source>
</evidence>
<organism evidence="17">
    <name type="scientific">Eutreptiella gymnastica</name>
    <dbReference type="NCBI Taxonomy" id="73025"/>
    <lineage>
        <taxon>Eukaryota</taxon>
        <taxon>Discoba</taxon>
        <taxon>Euglenozoa</taxon>
        <taxon>Euglenida</taxon>
        <taxon>Spirocuta</taxon>
        <taxon>Euglenophyceae</taxon>
        <taxon>Eutreptiales</taxon>
        <taxon>Eutreptiaceae</taxon>
        <taxon>Eutreptiella</taxon>
    </lineage>
</organism>
<feature type="domain" description="FYVE-type" evidence="16">
    <location>
        <begin position="307"/>
        <end position="361"/>
    </location>
</feature>
<evidence type="ECO:0000256" key="2">
    <source>
        <dbReference type="ARBA" id="ARBA00022679"/>
    </source>
</evidence>
<dbReference type="PANTHER" id="PTHR24350">
    <property type="entry name" value="SERINE/THREONINE-PROTEIN KINASE IAL-RELATED"/>
    <property type="match status" value="1"/>
</dbReference>
<evidence type="ECO:0000313" key="17">
    <source>
        <dbReference type="EMBL" id="CAD9014556.1"/>
    </source>
</evidence>
<dbReference type="InterPro" id="IPR017441">
    <property type="entry name" value="Protein_kinase_ATP_BS"/>
</dbReference>
<dbReference type="SUPFAM" id="SSF56112">
    <property type="entry name" value="Protein kinase-like (PK-like)"/>
    <property type="match status" value="1"/>
</dbReference>
<keyword evidence="4 10" id="KW-0547">Nucleotide-binding</keyword>
<feature type="binding site" evidence="10">
    <location>
        <position position="559"/>
    </location>
    <ligand>
        <name>ATP</name>
        <dbReference type="ChEBI" id="CHEBI:30616"/>
    </ligand>
</feature>
<evidence type="ECO:0000256" key="11">
    <source>
        <dbReference type="PIRSR" id="PIRSR630616-3"/>
    </source>
</evidence>
<feature type="domain" description="Protein kinase" evidence="15">
    <location>
        <begin position="416"/>
        <end position="695"/>
    </location>
</feature>
<reference evidence="17" key="1">
    <citation type="submission" date="2021-01" db="EMBL/GenBank/DDBJ databases">
        <authorList>
            <person name="Corre E."/>
            <person name="Pelletier E."/>
            <person name="Niang G."/>
            <person name="Scheremetjew M."/>
            <person name="Finn R."/>
            <person name="Kale V."/>
            <person name="Holt S."/>
            <person name="Cochrane G."/>
            <person name="Meng A."/>
            <person name="Brown T."/>
            <person name="Cohen L."/>
        </authorList>
    </citation>
    <scope>NUCLEOTIDE SEQUENCE</scope>
    <source>
        <strain evidence="17">NIES-381</strain>
    </source>
</reference>
<dbReference type="CDD" id="cd00065">
    <property type="entry name" value="FYVE_like_SF"/>
    <property type="match status" value="1"/>
</dbReference>
<feature type="binding site" evidence="10">
    <location>
        <begin position="544"/>
        <end position="545"/>
    </location>
    <ligand>
        <name>ATP</name>
        <dbReference type="ChEBI" id="CHEBI:30616"/>
    </ligand>
</feature>
<feature type="compositionally biased region" description="Low complexity" evidence="14">
    <location>
        <begin position="1"/>
        <end position="23"/>
    </location>
</feature>
<dbReference type="SMART" id="SM00220">
    <property type="entry name" value="S_TKc"/>
    <property type="match status" value="1"/>
</dbReference>
<dbReference type="Gene3D" id="3.30.40.10">
    <property type="entry name" value="Zinc/RING finger domain, C3HC4 (zinc finger)"/>
    <property type="match status" value="3"/>
</dbReference>
<keyword evidence="1" id="KW-0723">Serine/threonine-protein kinase</keyword>
<dbReference type="InterPro" id="IPR013083">
    <property type="entry name" value="Znf_RING/FYVE/PHD"/>
</dbReference>
<keyword evidence="6" id="KW-0418">Kinase</keyword>
<evidence type="ECO:0000256" key="7">
    <source>
        <dbReference type="ARBA" id="ARBA00022833"/>
    </source>
</evidence>
<keyword evidence="8 10" id="KW-0067">ATP-binding</keyword>
<keyword evidence="2" id="KW-0808">Transferase</keyword>
<feature type="region of interest" description="Disordered" evidence="14">
    <location>
        <begin position="1"/>
        <end position="54"/>
    </location>
</feature>
<evidence type="ECO:0000256" key="10">
    <source>
        <dbReference type="PIRSR" id="PIRSR630616-2"/>
    </source>
</evidence>
<dbReference type="PROSITE" id="PS00108">
    <property type="entry name" value="PROTEIN_KINASE_ST"/>
    <property type="match status" value="1"/>
</dbReference>
<dbReference type="InterPro" id="IPR000719">
    <property type="entry name" value="Prot_kinase_dom"/>
</dbReference>
<dbReference type="InterPro" id="IPR011011">
    <property type="entry name" value="Znf_FYVE_PHD"/>
</dbReference>
<gene>
    <name evidence="17" type="ORF">EGYM00392_LOCUS25662</name>
</gene>
<evidence type="ECO:0000256" key="6">
    <source>
        <dbReference type="ARBA" id="ARBA00022777"/>
    </source>
</evidence>
<dbReference type="InterPro" id="IPR036047">
    <property type="entry name" value="F-box-like_dom_sf"/>
</dbReference>
<evidence type="ECO:0000256" key="4">
    <source>
        <dbReference type="ARBA" id="ARBA00022741"/>
    </source>
</evidence>
<dbReference type="Pfam" id="PF01363">
    <property type="entry name" value="FYVE"/>
    <property type="match status" value="2"/>
</dbReference>
<evidence type="ECO:0000256" key="5">
    <source>
        <dbReference type="ARBA" id="ARBA00022771"/>
    </source>
</evidence>
<dbReference type="Gene3D" id="1.10.510.10">
    <property type="entry name" value="Transferase(Phosphotransferase) domain 1"/>
    <property type="match status" value="1"/>
</dbReference>
<dbReference type="PROSITE" id="PS00107">
    <property type="entry name" value="PROTEIN_KINASE_ATP"/>
    <property type="match status" value="1"/>
</dbReference>
<dbReference type="InterPro" id="IPR000306">
    <property type="entry name" value="Znf_FYVE"/>
</dbReference>
<protein>
    <recommendedName>
        <fullName evidence="18">Protein kinase domain-containing protein</fullName>
    </recommendedName>
</protein>
<accession>A0A7S1IJF5</accession>
<evidence type="ECO:0000256" key="3">
    <source>
        <dbReference type="ARBA" id="ARBA00022723"/>
    </source>
</evidence>
<dbReference type="InterPro" id="IPR008271">
    <property type="entry name" value="Ser/Thr_kinase_AS"/>
</dbReference>
<dbReference type="SUPFAM" id="SSF57903">
    <property type="entry name" value="FYVE/PHD zinc finger"/>
    <property type="match status" value="4"/>
</dbReference>
<dbReference type="InterPro" id="IPR001810">
    <property type="entry name" value="F-box_dom"/>
</dbReference>
<feature type="binding site" evidence="10">
    <location>
        <begin position="494"/>
        <end position="496"/>
    </location>
    <ligand>
        <name>ATP</name>
        <dbReference type="ChEBI" id="CHEBI:30616"/>
    </ligand>
</feature>
<dbReference type="Pfam" id="PF00646">
    <property type="entry name" value="F-box"/>
    <property type="match status" value="1"/>
</dbReference>
<dbReference type="GO" id="GO:0004674">
    <property type="term" value="F:protein serine/threonine kinase activity"/>
    <property type="evidence" value="ECO:0007669"/>
    <property type="project" value="UniProtKB-KW"/>
</dbReference>
<keyword evidence="7" id="KW-0862">Zinc</keyword>
<feature type="binding site" evidence="10 13">
    <location>
        <position position="445"/>
    </location>
    <ligand>
        <name>ATP</name>
        <dbReference type="ChEBI" id="CHEBI:30616"/>
    </ligand>
</feature>
<dbReference type="AlphaFoldDB" id="A0A7S1IJF5"/>
<evidence type="ECO:0000256" key="8">
    <source>
        <dbReference type="ARBA" id="ARBA00022840"/>
    </source>
</evidence>
<evidence type="ECO:0000256" key="13">
    <source>
        <dbReference type="PROSITE-ProRule" id="PRU10141"/>
    </source>
</evidence>
<keyword evidence="5 12" id="KW-0863">Zinc-finger</keyword>
<dbReference type="GO" id="GO:0008270">
    <property type="term" value="F:zinc ion binding"/>
    <property type="evidence" value="ECO:0007669"/>
    <property type="project" value="UniProtKB-KW"/>
</dbReference>
<feature type="domain" description="FYVE-type" evidence="16">
    <location>
        <begin position="241"/>
        <end position="299"/>
    </location>
</feature>
<evidence type="ECO:0000256" key="14">
    <source>
        <dbReference type="SAM" id="MobiDB-lite"/>
    </source>
</evidence>
<evidence type="ECO:0000259" key="15">
    <source>
        <dbReference type="PROSITE" id="PS50011"/>
    </source>
</evidence>
<dbReference type="GO" id="GO:0005524">
    <property type="term" value="F:ATP binding"/>
    <property type="evidence" value="ECO:0007669"/>
    <property type="project" value="UniProtKB-UniRule"/>
</dbReference>
<feature type="active site" description="Proton acceptor" evidence="9">
    <location>
        <position position="540"/>
    </location>
</feature>
<dbReference type="Pfam" id="PF00069">
    <property type="entry name" value="Pkinase"/>
    <property type="match status" value="1"/>
</dbReference>
<dbReference type="EMBL" id="HBGA01068674">
    <property type="protein sequence ID" value="CAD9014556.1"/>
    <property type="molecule type" value="Transcribed_RNA"/>
</dbReference>
<evidence type="ECO:0000256" key="1">
    <source>
        <dbReference type="ARBA" id="ARBA00022527"/>
    </source>
</evidence>
<dbReference type="InterPro" id="IPR017455">
    <property type="entry name" value="Znf_FYVE-rel"/>
</dbReference>
<dbReference type="SMART" id="SM00064">
    <property type="entry name" value="FYVE"/>
    <property type="match status" value="3"/>
</dbReference>
<sequence length="770" mass="86619">MQYWETPASPNASNPASPTAPATEQRSACGDKEELDGPGSGLPPEGADQTTDTATKASEIREAACVGSSNSQCSSSPPLQHWLQHASSGLQQTQYCSVNILAMYCDVCSTAFAQGDRQFWCPICRLTICSDCGSSPLSGSPNAAPAIQCRVCACQQLAAYHSSNRLVKPIDWVQERALSSVNGDSCDICEAPFTFFTRRLYCQGCLRGVCRKCFDSPSVAQPWCLACSDATKSPTLREGVDWTRRTCSMCPAAFTWVNRRHWCRKCRKTICSTCSAIPLSTFQRAHPDCMCHQCYRERFQVGKRGVDKSAPSCLVCGSKFSFIWRRHWCRQCLRTICMSCSAFSLSLHKRRHPNCICRECFVPTIFRLPDDLGRHIVSFLPLKNARSCMRAAKRFHRLMALPFTWVMRLEDHYAVDNQRSRIGEGSNGVVYRCVCKKTGQPRACKVISKSKITSLSVGHSLLNEVTLHARLNHPNTVQVYETLQSETDIFVLMDVAGDFELVDYIADRQRVEDSIAANITRQLLDFLEYLHFEKHICHRDLKPENIMLSSTQPNIKVVDFGLARWFPPPFKTHKTENKTDKAEPRVLCTPCGTLRYCAPEILAPRAYREHTLREHVFKRDMYSVGVILYVMLVGQLPFAASTVAELHRQMKKGPRFDGTYSSTMSPVARDLIKKLMDTNPSTRLDAREARAHPYILEAGAKAPLPMARRLPSISYHESPVLNLHVDLDEDGQLHVDEMKISSYFQPDECKQEKMLVVPSLDSPPQTPEKV</sequence>
<dbReference type="PROSITE" id="PS50178">
    <property type="entry name" value="ZF_FYVE"/>
    <property type="match status" value="2"/>
</dbReference>
<name>A0A7S1IJF5_9EUGL</name>
<proteinExistence type="predicted"/>
<evidence type="ECO:0000256" key="9">
    <source>
        <dbReference type="PIRSR" id="PIRSR630616-1"/>
    </source>
</evidence>
<keyword evidence="3" id="KW-0479">Metal-binding</keyword>
<dbReference type="PROSITE" id="PS50011">
    <property type="entry name" value="PROTEIN_KINASE_DOM"/>
    <property type="match status" value="1"/>
</dbReference>
<dbReference type="SUPFAM" id="SSF81383">
    <property type="entry name" value="F-box domain"/>
    <property type="match status" value="1"/>
</dbReference>
<evidence type="ECO:0008006" key="18">
    <source>
        <dbReference type="Google" id="ProtNLM"/>
    </source>
</evidence>
<evidence type="ECO:0000259" key="16">
    <source>
        <dbReference type="PROSITE" id="PS50178"/>
    </source>
</evidence>